<reference evidence="2" key="1">
    <citation type="submission" date="2017-05" db="UniProtKB">
        <authorList>
            <consortium name="EnsemblMetazoa"/>
        </authorList>
    </citation>
    <scope>IDENTIFICATION</scope>
</reference>
<dbReference type="FunFam" id="1.10.340.70:FF:000003">
    <property type="entry name" value="Protein CBG25708"/>
    <property type="match status" value="1"/>
</dbReference>
<organism evidence="2">
    <name type="scientific">Amphimedon queenslandica</name>
    <name type="common">Sponge</name>
    <dbReference type="NCBI Taxonomy" id="400682"/>
    <lineage>
        <taxon>Eukaryota</taxon>
        <taxon>Metazoa</taxon>
        <taxon>Porifera</taxon>
        <taxon>Demospongiae</taxon>
        <taxon>Heteroscleromorpha</taxon>
        <taxon>Haplosclerida</taxon>
        <taxon>Niphatidae</taxon>
        <taxon>Amphimedon</taxon>
    </lineage>
</organism>
<sequence>MSALPLTHNQLKTSSRTDPVVSKVLTYTLYGWPQFIQDDLKPYWRRRHELSVEVGCLMWGNRVVVPAQYRDRLIEELHDCHPGIVRMKAQARSYFWWPGLDKDIEEVVRFCNACTQVKANPAPVTLHPWTWPSRPWSRVHIDFAGPLFGKMYFIVVDAYSKWPEVFEMKSTTTAKTIEQTVSDNGPQFRSEEFAEFLKRLGLKHFRSAVYLPATNGAVERFVKTLKTALKTEFVGGESWNVLGRFLFKYRTTPHAVTESTPSELFLGRNLRTTFDLLQPEQRNKVEE</sequence>
<dbReference type="InParanoid" id="A0A1X7TVW2"/>
<accession>A0A1X7TVW2</accession>
<proteinExistence type="predicted"/>
<dbReference type="PROSITE" id="PS50994">
    <property type="entry name" value="INTEGRASE"/>
    <property type="match status" value="1"/>
</dbReference>
<dbReference type="PANTHER" id="PTHR37984:SF5">
    <property type="entry name" value="PROTEIN NYNRIN-LIKE"/>
    <property type="match status" value="1"/>
</dbReference>
<dbReference type="Gene3D" id="1.10.340.70">
    <property type="match status" value="1"/>
</dbReference>
<evidence type="ECO:0000313" key="2">
    <source>
        <dbReference type="EnsemblMetazoa" id="Aqu2.1.19374_001"/>
    </source>
</evidence>
<dbReference type="PANTHER" id="PTHR37984">
    <property type="entry name" value="PROTEIN CBG26694"/>
    <property type="match status" value="1"/>
</dbReference>
<name>A0A1X7TVW2_AMPQE</name>
<dbReference type="eggNOG" id="KOG0017">
    <property type="taxonomic scope" value="Eukaryota"/>
</dbReference>
<dbReference type="Gene3D" id="3.30.420.10">
    <property type="entry name" value="Ribonuclease H-like superfamily/Ribonuclease H"/>
    <property type="match status" value="1"/>
</dbReference>
<dbReference type="GO" id="GO:0015074">
    <property type="term" value="P:DNA integration"/>
    <property type="evidence" value="ECO:0007669"/>
    <property type="project" value="InterPro"/>
</dbReference>
<dbReference type="InterPro" id="IPR041588">
    <property type="entry name" value="Integrase_H2C2"/>
</dbReference>
<dbReference type="AlphaFoldDB" id="A0A1X7TVW2"/>
<feature type="domain" description="Integrase catalytic" evidence="1">
    <location>
        <begin position="117"/>
        <end position="269"/>
    </location>
</feature>
<dbReference type="EnsemblMetazoa" id="Aqu2.1.19374_001">
    <property type="protein sequence ID" value="Aqu2.1.19374_001"/>
    <property type="gene ID" value="Aqu2.1.19374"/>
</dbReference>
<dbReference type="InterPro" id="IPR012337">
    <property type="entry name" value="RNaseH-like_sf"/>
</dbReference>
<dbReference type="SUPFAM" id="SSF53098">
    <property type="entry name" value="Ribonuclease H-like"/>
    <property type="match status" value="1"/>
</dbReference>
<dbReference type="GO" id="GO:0003676">
    <property type="term" value="F:nucleic acid binding"/>
    <property type="evidence" value="ECO:0007669"/>
    <property type="project" value="InterPro"/>
</dbReference>
<dbReference type="Pfam" id="PF17921">
    <property type="entry name" value="Integrase_H2C2"/>
    <property type="match status" value="1"/>
</dbReference>
<dbReference type="InterPro" id="IPR036397">
    <property type="entry name" value="RNaseH_sf"/>
</dbReference>
<protein>
    <recommendedName>
        <fullName evidence="1">Integrase catalytic domain-containing protein</fullName>
    </recommendedName>
</protein>
<evidence type="ECO:0000259" key="1">
    <source>
        <dbReference type="PROSITE" id="PS50994"/>
    </source>
</evidence>
<dbReference type="InterPro" id="IPR001584">
    <property type="entry name" value="Integrase_cat-core"/>
</dbReference>
<dbReference type="OMA" id="FVENCIT"/>
<dbReference type="OrthoDB" id="775972at2759"/>
<dbReference type="InterPro" id="IPR050951">
    <property type="entry name" value="Retrovirus_Pol_polyprotein"/>
</dbReference>